<comment type="similarity">
    <text evidence="2">Belongs to the DEAD box helicase family. DDX5/DBP2 subfamily.</text>
</comment>
<dbReference type="GO" id="GO:0005524">
    <property type="term" value="F:ATP binding"/>
    <property type="evidence" value="ECO:0007669"/>
    <property type="project" value="UniProtKB-KW"/>
</dbReference>
<evidence type="ECO:0000256" key="6">
    <source>
        <dbReference type="ARBA" id="ARBA00022741"/>
    </source>
</evidence>
<evidence type="ECO:0000256" key="8">
    <source>
        <dbReference type="ARBA" id="ARBA00022806"/>
    </source>
</evidence>
<keyword evidence="4" id="KW-0690">Ribosome biogenesis</keyword>
<keyword evidence="5" id="KW-0698">rRNA processing</keyword>
<dbReference type="GO" id="GO:0016787">
    <property type="term" value="F:hydrolase activity"/>
    <property type="evidence" value="ECO:0007669"/>
    <property type="project" value="UniProtKB-KW"/>
</dbReference>
<feature type="short sequence motif" description="Q motif" evidence="12">
    <location>
        <begin position="62"/>
        <end position="90"/>
    </location>
</feature>
<dbReference type="CDD" id="cd18787">
    <property type="entry name" value="SF2_C_DEAD"/>
    <property type="match status" value="1"/>
</dbReference>
<feature type="compositionally biased region" description="Basic residues" evidence="14">
    <location>
        <begin position="444"/>
        <end position="456"/>
    </location>
</feature>
<organism evidence="18">
    <name type="scientific">Noctiluca scintillans</name>
    <name type="common">Sea sparkle</name>
    <name type="synonym">Red tide dinoflagellate</name>
    <dbReference type="NCBI Taxonomy" id="2966"/>
    <lineage>
        <taxon>Eukaryota</taxon>
        <taxon>Sar</taxon>
        <taxon>Alveolata</taxon>
        <taxon>Dinophyceae</taxon>
        <taxon>Noctilucales</taxon>
        <taxon>Noctilucaceae</taxon>
        <taxon>Noctiluca</taxon>
    </lineage>
</organism>
<dbReference type="Pfam" id="PF00270">
    <property type="entry name" value="DEAD"/>
    <property type="match status" value="1"/>
</dbReference>
<feature type="compositionally biased region" description="Gly residues" evidence="14">
    <location>
        <begin position="457"/>
        <end position="471"/>
    </location>
</feature>
<keyword evidence="6 13" id="KW-0547">Nucleotide-binding</keyword>
<evidence type="ECO:0000256" key="13">
    <source>
        <dbReference type="RuleBase" id="RU000492"/>
    </source>
</evidence>
<dbReference type="SMART" id="SM00490">
    <property type="entry name" value="HELICc"/>
    <property type="match status" value="1"/>
</dbReference>
<feature type="domain" description="Helicase C-terminal" evidence="16">
    <location>
        <begin position="277"/>
        <end position="440"/>
    </location>
</feature>
<evidence type="ECO:0000256" key="10">
    <source>
        <dbReference type="ARBA" id="ARBA00023242"/>
    </source>
</evidence>
<name>A0A7S1AVP3_NOCSC</name>
<evidence type="ECO:0000256" key="7">
    <source>
        <dbReference type="ARBA" id="ARBA00022801"/>
    </source>
</evidence>
<evidence type="ECO:0000256" key="14">
    <source>
        <dbReference type="SAM" id="MobiDB-lite"/>
    </source>
</evidence>
<dbReference type="SUPFAM" id="SSF52540">
    <property type="entry name" value="P-loop containing nucleoside triphosphate hydrolases"/>
    <property type="match status" value="1"/>
</dbReference>
<keyword evidence="10" id="KW-0539">Nucleus</keyword>
<dbReference type="PROSITE" id="PS51192">
    <property type="entry name" value="HELICASE_ATP_BIND_1"/>
    <property type="match status" value="1"/>
</dbReference>
<feature type="compositionally biased region" description="Basic and acidic residues" evidence="14">
    <location>
        <begin position="472"/>
        <end position="494"/>
    </location>
</feature>
<accession>A0A7S1AVP3</accession>
<keyword evidence="7 13" id="KW-0378">Hydrolase</keyword>
<dbReference type="EMBL" id="HBFQ01056109">
    <property type="protein sequence ID" value="CAD8865452.1"/>
    <property type="molecule type" value="Transcribed_RNA"/>
</dbReference>
<sequence>MGYEGGDGRFEDGPGRWAEYSVGNVPEYASESLWTATEKDGYPEVRVFGPADDQIPAALTTFDEASTVFPPQLIQRLRTAGFTAPTPIQAHTWSIAVEGRDVIGVAKTGSGKTLAFLLPGFLRVLHGRPPPPTICILAPTRELACQIEAEAEKFGRPLGIRTACCYGGAPRGPQLSALRRGVQVVVACPGRLNDFISSAAVRLQNVTYMVLDEADRMLDMGFEPQIRSVIAETSPDRQTLLFTATWPKDVRSLASEFLRKPIHVQTGKNETLTANQDIEQNVIFCTSEAEKTTQLISILQNLQYGDRCLIFCETKRATELLCSTLVSQHRIPAVRIHGDMEQRDRKGALESFRSARSPVLVATDVAARGLDVKGVSVVVNFEAAGTAKDYVHRIGRTGRAGNKGVAYSLLLRSEDRKAQDIVQVMRQNNIPIPPELQEVAGKRSGGKGKGKNRKGGGKGGKGWRSGGGGGGGRDRKGGGGDRKGAGREAGRDMGKGAGGGPAGAGPSLA</sequence>
<keyword evidence="8 13" id="KW-0347">Helicase</keyword>
<evidence type="ECO:0000256" key="12">
    <source>
        <dbReference type="PROSITE-ProRule" id="PRU00552"/>
    </source>
</evidence>
<dbReference type="CDD" id="cd00268">
    <property type="entry name" value="DEADc"/>
    <property type="match status" value="1"/>
</dbReference>
<evidence type="ECO:0000256" key="4">
    <source>
        <dbReference type="ARBA" id="ARBA00022517"/>
    </source>
</evidence>
<reference evidence="18" key="1">
    <citation type="submission" date="2021-01" db="EMBL/GenBank/DDBJ databases">
        <authorList>
            <person name="Corre E."/>
            <person name="Pelletier E."/>
            <person name="Niang G."/>
            <person name="Scheremetjew M."/>
            <person name="Finn R."/>
            <person name="Kale V."/>
            <person name="Holt S."/>
            <person name="Cochrane G."/>
            <person name="Meng A."/>
            <person name="Brown T."/>
            <person name="Cohen L."/>
        </authorList>
    </citation>
    <scope>NUCLEOTIDE SEQUENCE</scope>
</reference>
<comment type="function">
    <text evidence="11">ATP-dependent RNA helicase required for 60S ribosomal subunit synthesis. Involved in efficient pre-rRNA processing, predominantly at site A3, which is necessary for the normal formation of 25S and 5.8S rRNAs.</text>
</comment>
<dbReference type="InterPro" id="IPR027417">
    <property type="entry name" value="P-loop_NTPase"/>
</dbReference>
<dbReference type="InterPro" id="IPR000629">
    <property type="entry name" value="RNA-helicase_DEAD-box_CS"/>
</dbReference>
<dbReference type="InterPro" id="IPR014001">
    <property type="entry name" value="Helicase_ATP-bd"/>
</dbReference>
<comment type="subcellular location">
    <subcellularLocation>
        <location evidence="1">Nucleus</location>
        <location evidence="1">Nucleolus</location>
    </subcellularLocation>
</comment>
<evidence type="ECO:0000256" key="9">
    <source>
        <dbReference type="ARBA" id="ARBA00022840"/>
    </source>
</evidence>
<evidence type="ECO:0000256" key="11">
    <source>
        <dbReference type="ARBA" id="ARBA00037449"/>
    </source>
</evidence>
<protein>
    <recommendedName>
        <fullName evidence="3">RNA helicase</fullName>
        <ecNumber evidence="3">3.6.4.13</ecNumber>
    </recommendedName>
</protein>
<evidence type="ECO:0000259" key="16">
    <source>
        <dbReference type="PROSITE" id="PS51194"/>
    </source>
</evidence>
<evidence type="ECO:0000259" key="17">
    <source>
        <dbReference type="PROSITE" id="PS51195"/>
    </source>
</evidence>
<feature type="domain" description="Helicase ATP-binding" evidence="15">
    <location>
        <begin position="93"/>
        <end position="264"/>
    </location>
</feature>
<dbReference type="GO" id="GO:0003676">
    <property type="term" value="F:nucleic acid binding"/>
    <property type="evidence" value="ECO:0007669"/>
    <property type="project" value="InterPro"/>
</dbReference>
<dbReference type="EC" id="3.6.4.13" evidence="3"/>
<dbReference type="PROSITE" id="PS51194">
    <property type="entry name" value="HELICASE_CTER"/>
    <property type="match status" value="1"/>
</dbReference>
<dbReference type="PROSITE" id="PS51195">
    <property type="entry name" value="Q_MOTIF"/>
    <property type="match status" value="1"/>
</dbReference>
<dbReference type="InterPro" id="IPR001650">
    <property type="entry name" value="Helicase_C-like"/>
</dbReference>
<feature type="region of interest" description="Disordered" evidence="14">
    <location>
        <begin position="432"/>
        <end position="509"/>
    </location>
</feature>
<evidence type="ECO:0000313" key="18">
    <source>
        <dbReference type="EMBL" id="CAD8865452.1"/>
    </source>
</evidence>
<dbReference type="InterPro" id="IPR044742">
    <property type="entry name" value="DEAD/DEAH_RhlB"/>
</dbReference>
<evidence type="ECO:0000256" key="5">
    <source>
        <dbReference type="ARBA" id="ARBA00022552"/>
    </source>
</evidence>
<dbReference type="InterPro" id="IPR011545">
    <property type="entry name" value="DEAD/DEAH_box_helicase_dom"/>
</dbReference>
<keyword evidence="9 13" id="KW-0067">ATP-binding</keyword>
<gene>
    <name evidence="18" type="ORF">NSCI0253_LOCUS39807</name>
</gene>
<evidence type="ECO:0000259" key="15">
    <source>
        <dbReference type="PROSITE" id="PS51192"/>
    </source>
</evidence>
<dbReference type="SMART" id="SM00487">
    <property type="entry name" value="DEXDc"/>
    <property type="match status" value="1"/>
</dbReference>
<dbReference type="PANTHER" id="PTHR47958">
    <property type="entry name" value="ATP-DEPENDENT RNA HELICASE DBP3"/>
    <property type="match status" value="1"/>
</dbReference>
<evidence type="ECO:0000256" key="1">
    <source>
        <dbReference type="ARBA" id="ARBA00004604"/>
    </source>
</evidence>
<dbReference type="InterPro" id="IPR014014">
    <property type="entry name" value="RNA_helicase_DEAD_Q_motif"/>
</dbReference>
<dbReference type="AlphaFoldDB" id="A0A7S1AVP3"/>
<evidence type="ECO:0000256" key="3">
    <source>
        <dbReference type="ARBA" id="ARBA00012552"/>
    </source>
</evidence>
<dbReference type="GO" id="GO:0003724">
    <property type="term" value="F:RNA helicase activity"/>
    <property type="evidence" value="ECO:0007669"/>
    <property type="project" value="UniProtKB-EC"/>
</dbReference>
<dbReference type="PROSITE" id="PS00039">
    <property type="entry name" value="DEAD_ATP_HELICASE"/>
    <property type="match status" value="1"/>
</dbReference>
<dbReference type="Pfam" id="PF00271">
    <property type="entry name" value="Helicase_C"/>
    <property type="match status" value="1"/>
</dbReference>
<evidence type="ECO:0000256" key="2">
    <source>
        <dbReference type="ARBA" id="ARBA00009334"/>
    </source>
</evidence>
<feature type="domain" description="DEAD-box RNA helicase Q" evidence="17">
    <location>
        <begin position="62"/>
        <end position="90"/>
    </location>
</feature>
<proteinExistence type="inferred from homology"/>
<dbReference type="Gene3D" id="3.40.50.300">
    <property type="entry name" value="P-loop containing nucleotide triphosphate hydrolases"/>
    <property type="match status" value="2"/>
</dbReference>